<accession>A0AA35VJP9</accession>
<feature type="compositionally biased region" description="Low complexity" evidence="1">
    <location>
        <begin position="97"/>
        <end position="110"/>
    </location>
</feature>
<dbReference type="EMBL" id="OX465086">
    <property type="protein sequence ID" value="CAI9262197.1"/>
    <property type="molecule type" value="Genomic_DNA"/>
</dbReference>
<evidence type="ECO:0000256" key="1">
    <source>
        <dbReference type="SAM" id="MobiDB-lite"/>
    </source>
</evidence>
<proteinExistence type="predicted"/>
<gene>
    <name evidence="2" type="ORF">LSALG_LOCUS2944</name>
</gene>
<sequence length="222" mass="24680">MSPKYVRLYQGFAEVLVEISKTKKDGEGEGVEVDSNLGKAIEGCSNKNKDEETVEEGLEIIQWKDSNETQSLKKDKVEGKVEKFFIPSFSLGCSQGSQVSKNSSHNQSSSGRMTKKKIKDRVYLGKPSVGSESFVPNVDVIDASLVSFAPPPPIWTLSFEYNDLKETVKYKVFKDNLSLSVSGDRDLKVLNDVDMKPAFEVIDYGADDVDFNDKYGVILNLL</sequence>
<evidence type="ECO:0000313" key="3">
    <source>
        <dbReference type="Proteomes" id="UP001177003"/>
    </source>
</evidence>
<reference evidence="2" key="1">
    <citation type="submission" date="2023-04" db="EMBL/GenBank/DDBJ databases">
        <authorList>
            <person name="Vijverberg K."/>
            <person name="Xiong W."/>
            <person name="Schranz E."/>
        </authorList>
    </citation>
    <scope>NUCLEOTIDE SEQUENCE</scope>
</reference>
<name>A0AA35VJP9_LACSI</name>
<evidence type="ECO:0000313" key="2">
    <source>
        <dbReference type="EMBL" id="CAI9262197.1"/>
    </source>
</evidence>
<dbReference type="Proteomes" id="UP001177003">
    <property type="component" value="Chromosome 0"/>
</dbReference>
<feature type="region of interest" description="Disordered" evidence="1">
    <location>
        <begin position="94"/>
        <end position="119"/>
    </location>
</feature>
<organism evidence="2 3">
    <name type="scientific">Lactuca saligna</name>
    <name type="common">Willowleaf lettuce</name>
    <dbReference type="NCBI Taxonomy" id="75948"/>
    <lineage>
        <taxon>Eukaryota</taxon>
        <taxon>Viridiplantae</taxon>
        <taxon>Streptophyta</taxon>
        <taxon>Embryophyta</taxon>
        <taxon>Tracheophyta</taxon>
        <taxon>Spermatophyta</taxon>
        <taxon>Magnoliopsida</taxon>
        <taxon>eudicotyledons</taxon>
        <taxon>Gunneridae</taxon>
        <taxon>Pentapetalae</taxon>
        <taxon>asterids</taxon>
        <taxon>campanulids</taxon>
        <taxon>Asterales</taxon>
        <taxon>Asteraceae</taxon>
        <taxon>Cichorioideae</taxon>
        <taxon>Cichorieae</taxon>
        <taxon>Lactucinae</taxon>
        <taxon>Lactuca</taxon>
    </lineage>
</organism>
<dbReference type="AlphaFoldDB" id="A0AA35VJP9"/>
<protein>
    <submittedName>
        <fullName evidence="2">Uncharacterized protein</fullName>
    </submittedName>
</protein>
<keyword evidence="3" id="KW-1185">Reference proteome</keyword>